<dbReference type="GO" id="GO:0016020">
    <property type="term" value="C:membrane"/>
    <property type="evidence" value="ECO:0007669"/>
    <property type="project" value="InterPro"/>
</dbReference>
<evidence type="ECO:0000313" key="1">
    <source>
        <dbReference type="EMBL" id="TWS21802.1"/>
    </source>
</evidence>
<accession>A0A5C5RGP4</accession>
<dbReference type="PANTHER" id="PTHR35984">
    <property type="entry name" value="PERIPLASMIC SERINE PROTEASE"/>
    <property type="match status" value="1"/>
</dbReference>
<sequence>MPTWGNVQAEIQSAPNQWDLVRRRYLKDLHALTGRNVIVYYSGWLQKSHLLSDGLPVGVTDNDKDGFMATVHELDRSKGLDLFLHTPGGDVAATESLVDYLRAMFGTDIRAIVPQLAMSAGTMISLACREVVMGKHSSLGPIDPQLGGTPAHGIVEEFKQAKREISDDPTTIPVWQPIIAKYSPTLVGECEKAIDWANKMVKSWLVSGMFEGLSDGADRADSILAELADHSLTLSHSRHISAERARELGVEVVSLEDDQELQEAVLTVHHACVQTLTATPAFKIIENHNGISYIAGVNTVS</sequence>
<gene>
    <name evidence="1" type="ORF">FK268_22895</name>
</gene>
<keyword evidence="2" id="KW-1185">Reference proteome</keyword>
<protein>
    <submittedName>
        <fullName evidence="1">S49 family peptidase</fullName>
    </submittedName>
</protein>
<dbReference type="SUPFAM" id="SSF52096">
    <property type="entry name" value="ClpP/crotonase"/>
    <property type="match status" value="1"/>
</dbReference>
<dbReference type="PANTHER" id="PTHR35984:SF1">
    <property type="entry name" value="PERIPLASMIC SERINE PROTEASE"/>
    <property type="match status" value="1"/>
</dbReference>
<organism evidence="1 2">
    <name type="scientific">Tsukamurella sputi</name>
    <dbReference type="NCBI Taxonomy" id="2591848"/>
    <lineage>
        <taxon>Bacteria</taxon>
        <taxon>Bacillati</taxon>
        <taxon>Actinomycetota</taxon>
        <taxon>Actinomycetes</taxon>
        <taxon>Mycobacteriales</taxon>
        <taxon>Tsukamurellaceae</taxon>
        <taxon>Tsukamurella</taxon>
    </lineage>
</organism>
<proteinExistence type="predicted"/>
<evidence type="ECO:0000313" key="2">
    <source>
        <dbReference type="Proteomes" id="UP000319792"/>
    </source>
</evidence>
<dbReference type="Pfam" id="PF01972">
    <property type="entry name" value="SDH_protease"/>
    <property type="match status" value="1"/>
</dbReference>
<comment type="caution">
    <text evidence="1">The sequence shown here is derived from an EMBL/GenBank/DDBJ whole genome shotgun (WGS) entry which is preliminary data.</text>
</comment>
<dbReference type="RefSeq" id="WP_146437751.1">
    <property type="nucleotide sequence ID" value="NZ_VIGV01000016.1"/>
</dbReference>
<dbReference type="InterPro" id="IPR029045">
    <property type="entry name" value="ClpP/crotonase-like_dom_sf"/>
</dbReference>
<reference evidence="1 2" key="1">
    <citation type="submission" date="2019-08" db="EMBL/GenBank/DDBJ databases">
        <title>Tsukamurella conjunctivitidis sp. nov., Tsukamurella assacharolytica sp. nov. and Tsukamurella sputae sp. nov. isolated from patients with conjunctivitis, bacteraemia (lymphoma) and respiratory infection (sputum) in Hong Kong.</title>
        <authorList>
            <person name="Fok K.M.N."/>
            <person name="Fong J.Y.H."/>
        </authorList>
    </citation>
    <scope>NUCLEOTIDE SEQUENCE [LARGE SCALE GENOMIC DNA]</scope>
    <source>
        <strain evidence="1 2">HKU70</strain>
    </source>
</reference>
<dbReference type="Gene3D" id="3.90.226.10">
    <property type="entry name" value="2-enoyl-CoA Hydratase, Chain A, domain 1"/>
    <property type="match status" value="1"/>
</dbReference>
<dbReference type="OrthoDB" id="9806253at2"/>
<dbReference type="EMBL" id="VIGV01000016">
    <property type="protein sequence ID" value="TWS21802.1"/>
    <property type="molecule type" value="Genomic_DNA"/>
</dbReference>
<dbReference type="AlphaFoldDB" id="A0A5C5RGP4"/>
<name>A0A5C5RGP4_9ACTN</name>
<dbReference type="InterPro" id="IPR002825">
    <property type="entry name" value="Pept_S49_ser-pept_pro"/>
</dbReference>
<dbReference type="Proteomes" id="UP000319792">
    <property type="component" value="Unassembled WGS sequence"/>
</dbReference>